<dbReference type="GO" id="GO:0000175">
    <property type="term" value="F:3'-5'-RNA exonuclease activity"/>
    <property type="evidence" value="ECO:0007669"/>
    <property type="project" value="TreeGrafter"/>
</dbReference>
<organism evidence="3">
    <name type="scientific">Verticillium alfalfae (strain VaMs.102 / ATCC MYA-4576 / FGSC 10136)</name>
    <name type="common">Verticillium wilt of alfalfa</name>
    <name type="synonym">Verticillium albo-atrum</name>
    <dbReference type="NCBI Taxonomy" id="526221"/>
    <lineage>
        <taxon>Eukaryota</taxon>
        <taxon>Fungi</taxon>
        <taxon>Dikarya</taxon>
        <taxon>Ascomycota</taxon>
        <taxon>Pezizomycotina</taxon>
        <taxon>Sordariomycetes</taxon>
        <taxon>Hypocreomycetidae</taxon>
        <taxon>Glomerellales</taxon>
        <taxon>Plectosphaerellaceae</taxon>
        <taxon>Verticillium</taxon>
    </lineage>
</organism>
<dbReference type="SMART" id="SM00955">
    <property type="entry name" value="RNB"/>
    <property type="match status" value="1"/>
</dbReference>
<feature type="domain" description="RNB" evidence="1">
    <location>
        <begin position="48"/>
        <end position="328"/>
    </location>
</feature>
<dbReference type="Pfam" id="PF00773">
    <property type="entry name" value="RNB"/>
    <property type="match status" value="1"/>
</dbReference>
<dbReference type="InterPro" id="IPR001900">
    <property type="entry name" value="RNase_II/R"/>
</dbReference>
<dbReference type="OrthoDB" id="372421at2759"/>
<evidence type="ECO:0000313" key="2">
    <source>
        <dbReference type="EMBL" id="EEY18020.1"/>
    </source>
</evidence>
<dbReference type="EMBL" id="DS985217">
    <property type="protein sequence ID" value="EEY18020.1"/>
    <property type="molecule type" value="Genomic_DNA"/>
</dbReference>
<dbReference type="HOGENOM" id="CLU_847852_0_0_1"/>
<dbReference type="GeneID" id="9534657"/>
<dbReference type="InterPro" id="IPR012340">
    <property type="entry name" value="NA-bd_OB-fold"/>
</dbReference>
<sequence length="328" mass="36021">MGDLKVETDALLRDNNFASDEFSEAVLRSIGLQDWSLEKEEEAALTERRDFRDEKVITLDLDGSVELGNAIHIKTQPDGKIDIAVHVPDVTHFVKANSLVDREAKKRGTAVHLVNRTCALLPPKISGEVCSLAPGEERLAVSVLFRVNPHNGSVAEGDTWVGKSIIKSTGKISVQEIDAALGGQADWTHESVQLKDVQILNAVAEKFREARLGAGGEPIAPLRLLQQLDDENIPIKHNIFDSSAATELVEELMHKANTYVAQRIAQGLPEKALLRRQAAPNPRRLQTFSDRMNALKYDVDVSSSGALQNSLFKVDDQDIRKAVAALRS</sequence>
<dbReference type="GO" id="GO:0006402">
    <property type="term" value="P:mRNA catabolic process"/>
    <property type="evidence" value="ECO:0007669"/>
    <property type="project" value="TreeGrafter"/>
</dbReference>
<evidence type="ECO:0000259" key="1">
    <source>
        <dbReference type="SMART" id="SM00955"/>
    </source>
</evidence>
<dbReference type="AlphaFoldDB" id="C9SFS5"/>
<dbReference type="PANTHER" id="PTHR23355:SF9">
    <property type="entry name" value="DIS3-LIKE EXONUCLEASE 2"/>
    <property type="match status" value="1"/>
</dbReference>
<keyword evidence="3" id="KW-1185">Reference proteome</keyword>
<dbReference type="PANTHER" id="PTHR23355">
    <property type="entry name" value="RIBONUCLEASE"/>
    <property type="match status" value="1"/>
</dbReference>
<name>C9SFS5_VERA1</name>
<dbReference type="STRING" id="526221.C9SFS5"/>
<dbReference type="KEGG" id="val:VDBG_04129"/>
<dbReference type="InterPro" id="IPR050180">
    <property type="entry name" value="RNR_Ribonuclease"/>
</dbReference>
<accession>C9SFS5</accession>
<dbReference type="SUPFAM" id="SSF50249">
    <property type="entry name" value="Nucleic acid-binding proteins"/>
    <property type="match status" value="1"/>
</dbReference>
<evidence type="ECO:0000313" key="3">
    <source>
        <dbReference type="Proteomes" id="UP000008698"/>
    </source>
</evidence>
<dbReference type="GO" id="GO:0003723">
    <property type="term" value="F:RNA binding"/>
    <property type="evidence" value="ECO:0007669"/>
    <property type="project" value="InterPro"/>
</dbReference>
<reference evidence="3" key="1">
    <citation type="journal article" date="2011" name="PLoS Pathog.">
        <title>Comparative genomics yields insights into niche adaptation of plant vascular wilt pathogens.</title>
        <authorList>
            <person name="Klosterman S.J."/>
            <person name="Subbarao K.V."/>
            <person name="Kang S."/>
            <person name="Veronese P."/>
            <person name="Gold S.E."/>
            <person name="Thomma B.P.H.J."/>
            <person name="Chen Z."/>
            <person name="Henrissat B."/>
            <person name="Lee Y.-H."/>
            <person name="Park J."/>
            <person name="Garcia-Pedrajas M.D."/>
            <person name="Barbara D.J."/>
            <person name="Anchieta A."/>
            <person name="de Jonge R."/>
            <person name="Santhanam P."/>
            <person name="Maruthachalam K."/>
            <person name="Atallah Z."/>
            <person name="Amyotte S.G."/>
            <person name="Paz Z."/>
            <person name="Inderbitzin P."/>
            <person name="Hayes R.J."/>
            <person name="Heiman D.I."/>
            <person name="Young S."/>
            <person name="Zeng Q."/>
            <person name="Engels R."/>
            <person name="Galagan J."/>
            <person name="Cuomo C.A."/>
            <person name="Dobinson K.F."/>
            <person name="Ma L.-J."/>
        </authorList>
    </citation>
    <scope>NUCLEOTIDE SEQUENCE [LARGE SCALE GENOMIC DNA]</scope>
    <source>
        <strain evidence="3">VaMs.102 / ATCC MYA-4576 / FGSC 10136</strain>
    </source>
</reference>
<dbReference type="eggNOG" id="KOG2102">
    <property type="taxonomic scope" value="Eukaryota"/>
</dbReference>
<protein>
    <submittedName>
        <fullName evidence="2">SSD1</fullName>
    </submittedName>
</protein>
<dbReference type="RefSeq" id="XP_003006176.1">
    <property type="nucleotide sequence ID" value="XM_003006130.1"/>
</dbReference>
<dbReference type="Proteomes" id="UP000008698">
    <property type="component" value="Unassembled WGS sequence"/>
</dbReference>
<dbReference type="GO" id="GO:0000932">
    <property type="term" value="C:P-body"/>
    <property type="evidence" value="ECO:0007669"/>
    <property type="project" value="TreeGrafter"/>
</dbReference>
<gene>
    <name evidence="2" type="ORF">VDBG_04129</name>
</gene>
<proteinExistence type="predicted"/>